<dbReference type="GO" id="GO:0003677">
    <property type="term" value="F:DNA binding"/>
    <property type="evidence" value="ECO:0007669"/>
    <property type="project" value="InterPro"/>
</dbReference>
<dbReference type="AlphaFoldDB" id="A0A6I0FGJ3"/>
<dbReference type="Gene3D" id="3.40.1350.60">
    <property type="match status" value="1"/>
</dbReference>
<comment type="caution">
    <text evidence="4">The sequence shown here is derived from an EMBL/GenBank/DDBJ whole genome shotgun (WGS) entry which is preliminary data.</text>
</comment>
<dbReference type="CDD" id="cd22359">
    <property type="entry name" value="SfsA-like_bacterial"/>
    <property type="match status" value="1"/>
</dbReference>
<dbReference type="Pfam" id="PF17746">
    <property type="entry name" value="SfsA_N"/>
    <property type="match status" value="1"/>
</dbReference>
<accession>A0A6I0FGJ3</accession>
<reference evidence="4 5" key="1">
    <citation type="submission" date="2019-10" db="EMBL/GenBank/DDBJ databases">
        <title>Alkaliphilus serpentinus sp. nov. and Alkaliphilus pronyensis sp. nov., two novel anaerobic alkaliphilic species isolated from the serpentinized-hosted hydrothermal field of the Prony Bay (New Caledonia).</title>
        <authorList>
            <person name="Postec A."/>
        </authorList>
    </citation>
    <scope>NUCLEOTIDE SEQUENCE [LARGE SCALE GENOMIC DNA]</scope>
    <source>
        <strain evidence="4 5">LacV</strain>
    </source>
</reference>
<sequence>MKIFVEGDLLEGYFVRRLNRFIAEVNVNGRTEISHVPNTGRMKELLLPKAKVILRRVNDPKRKTIFDLLMVYKDGLLIAIDSKLPNTMLDKAFKAKAIEGFNYFTEVKREVRFGNSKFDFSLNNGREHALIEAKCVTLVKDNFRASFPDAPTERGTKHVMELIEAKKCGIRGAVFFIVQREDCNKFIPNLEMDESFYEAVKLGLDYGVEFYAYKCKVTPDYVELKETIEVTI</sequence>
<dbReference type="RefSeq" id="WP_151860174.1">
    <property type="nucleotide sequence ID" value="NZ_WBZC01000010.1"/>
</dbReference>
<evidence type="ECO:0000313" key="4">
    <source>
        <dbReference type="EMBL" id="KAB3537343.1"/>
    </source>
</evidence>
<dbReference type="InterPro" id="IPR041465">
    <property type="entry name" value="SfsA_N"/>
</dbReference>
<gene>
    <name evidence="1 4" type="primary">sfsA</name>
    <name evidence="4" type="ORF">F8154_03365</name>
</gene>
<dbReference type="Gene3D" id="2.40.50.580">
    <property type="match status" value="1"/>
</dbReference>
<evidence type="ECO:0000259" key="2">
    <source>
        <dbReference type="Pfam" id="PF03749"/>
    </source>
</evidence>
<evidence type="ECO:0000313" key="5">
    <source>
        <dbReference type="Proteomes" id="UP000432715"/>
    </source>
</evidence>
<dbReference type="EMBL" id="WBZC01000010">
    <property type="protein sequence ID" value="KAB3537343.1"/>
    <property type="molecule type" value="Genomic_DNA"/>
</dbReference>
<feature type="domain" description="Sugar fermentation stimulation protein C-terminal" evidence="2">
    <location>
        <begin position="84"/>
        <end position="220"/>
    </location>
</feature>
<dbReference type="PANTHER" id="PTHR30545">
    <property type="entry name" value="SUGAR FERMENTATION STIMULATION PROTEIN A"/>
    <property type="match status" value="1"/>
</dbReference>
<keyword evidence="5" id="KW-1185">Reference proteome</keyword>
<evidence type="ECO:0000256" key="1">
    <source>
        <dbReference type="HAMAP-Rule" id="MF_00095"/>
    </source>
</evidence>
<dbReference type="OrthoDB" id="9802365at2"/>
<dbReference type="InterPro" id="IPR040452">
    <property type="entry name" value="SfsA_C"/>
</dbReference>
<protein>
    <recommendedName>
        <fullName evidence="1">Sugar fermentation stimulation protein homolog</fullName>
    </recommendedName>
</protein>
<name>A0A6I0FGJ3_9FIRM</name>
<dbReference type="NCBIfam" id="TIGR00230">
    <property type="entry name" value="sfsA"/>
    <property type="match status" value="1"/>
</dbReference>
<dbReference type="Proteomes" id="UP000432715">
    <property type="component" value="Unassembled WGS sequence"/>
</dbReference>
<dbReference type="Pfam" id="PF03749">
    <property type="entry name" value="SfsA"/>
    <property type="match status" value="1"/>
</dbReference>
<organism evidence="4 5">
    <name type="scientific">Alkaliphilus pronyensis</name>
    <dbReference type="NCBI Taxonomy" id="1482732"/>
    <lineage>
        <taxon>Bacteria</taxon>
        <taxon>Bacillati</taxon>
        <taxon>Bacillota</taxon>
        <taxon>Clostridia</taxon>
        <taxon>Peptostreptococcales</taxon>
        <taxon>Natronincolaceae</taxon>
        <taxon>Alkaliphilus</taxon>
    </lineage>
</organism>
<dbReference type="PANTHER" id="PTHR30545:SF2">
    <property type="entry name" value="SUGAR FERMENTATION STIMULATION PROTEIN A"/>
    <property type="match status" value="1"/>
</dbReference>
<dbReference type="HAMAP" id="MF_00095">
    <property type="entry name" value="SfsA"/>
    <property type="match status" value="1"/>
</dbReference>
<evidence type="ECO:0000259" key="3">
    <source>
        <dbReference type="Pfam" id="PF17746"/>
    </source>
</evidence>
<dbReference type="InterPro" id="IPR005224">
    <property type="entry name" value="SfsA"/>
</dbReference>
<comment type="similarity">
    <text evidence="1">Belongs to the SfsA family.</text>
</comment>
<proteinExistence type="inferred from homology"/>
<feature type="domain" description="SfsA N-terminal OB" evidence="3">
    <location>
        <begin position="15"/>
        <end position="80"/>
    </location>
</feature>